<dbReference type="STRING" id="324925.Ppha_2182"/>
<dbReference type="AlphaFoldDB" id="B4SDL5"/>
<gene>
    <name evidence="1" type="ordered locus">Ppha_2182</name>
</gene>
<evidence type="ECO:0000313" key="2">
    <source>
        <dbReference type="Proteomes" id="UP000002724"/>
    </source>
</evidence>
<reference evidence="1 2" key="1">
    <citation type="submission" date="2008-06" db="EMBL/GenBank/DDBJ databases">
        <title>Complete sequence of Pelodictyon phaeoclathratiforme BU-1.</title>
        <authorList>
            <consortium name="US DOE Joint Genome Institute"/>
            <person name="Lucas S."/>
            <person name="Copeland A."/>
            <person name="Lapidus A."/>
            <person name="Glavina del Rio T."/>
            <person name="Dalin E."/>
            <person name="Tice H."/>
            <person name="Bruce D."/>
            <person name="Goodwin L."/>
            <person name="Pitluck S."/>
            <person name="Schmutz J."/>
            <person name="Larimer F."/>
            <person name="Land M."/>
            <person name="Hauser L."/>
            <person name="Kyrpides N."/>
            <person name="Mikhailova N."/>
            <person name="Liu Z."/>
            <person name="Li T."/>
            <person name="Zhao F."/>
            <person name="Overmann J."/>
            <person name="Bryant D.A."/>
            <person name="Richardson P."/>
        </authorList>
    </citation>
    <scope>NUCLEOTIDE SEQUENCE [LARGE SCALE GENOMIC DNA]</scope>
    <source>
        <strain evidence="2">DSM 5477 / BU-1</strain>
    </source>
</reference>
<dbReference type="eggNOG" id="COG3744">
    <property type="taxonomic scope" value="Bacteria"/>
</dbReference>
<name>B4SDL5_PELPB</name>
<sequence>MLPFLHKDPFDRMLITQARTEEMLLITSDTVVAAYGEGIQLV</sequence>
<proteinExistence type="predicted"/>
<protein>
    <recommendedName>
        <fullName evidence="3">PilT protein domain protein</fullName>
    </recommendedName>
</protein>
<dbReference type="Proteomes" id="UP000002724">
    <property type="component" value="Chromosome"/>
</dbReference>
<keyword evidence="2" id="KW-1185">Reference proteome</keyword>
<evidence type="ECO:0008006" key="3">
    <source>
        <dbReference type="Google" id="ProtNLM"/>
    </source>
</evidence>
<dbReference type="EMBL" id="CP001110">
    <property type="protein sequence ID" value="ACF44383.1"/>
    <property type="molecule type" value="Genomic_DNA"/>
</dbReference>
<accession>B4SDL5</accession>
<organism evidence="1 2">
    <name type="scientific">Pelodictyon phaeoclathratiforme (strain DSM 5477 / BU-1)</name>
    <dbReference type="NCBI Taxonomy" id="324925"/>
    <lineage>
        <taxon>Bacteria</taxon>
        <taxon>Pseudomonadati</taxon>
        <taxon>Chlorobiota</taxon>
        <taxon>Chlorobiia</taxon>
        <taxon>Chlorobiales</taxon>
        <taxon>Chlorobiaceae</taxon>
        <taxon>Chlorobium/Pelodictyon group</taxon>
        <taxon>Pelodictyon</taxon>
    </lineage>
</organism>
<evidence type="ECO:0000313" key="1">
    <source>
        <dbReference type="EMBL" id="ACF44383.1"/>
    </source>
</evidence>
<dbReference type="KEGG" id="pph:Ppha_2182"/>
<dbReference type="HOGENOM" id="CLU_3255439_0_0_10"/>